<dbReference type="Gene3D" id="3.40.30.10">
    <property type="entry name" value="Glutaredoxin"/>
    <property type="match status" value="1"/>
</dbReference>
<dbReference type="Pfam" id="PF00578">
    <property type="entry name" value="AhpC-TSA"/>
    <property type="match status" value="1"/>
</dbReference>
<dbReference type="GO" id="GO:0006979">
    <property type="term" value="P:response to oxidative stress"/>
    <property type="evidence" value="ECO:0007669"/>
    <property type="project" value="TreeGrafter"/>
</dbReference>
<dbReference type="GO" id="GO:0045454">
    <property type="term" value="P:cell redox homeostasis"/>
    <property type="evidence" value="ECO:0007669"/>
    <property type="project" value="TreeGrafter"/>
</dbReference>
<dbReference type="SUPFAM" id="SSF52833">
    <property type="entry name" value="Thioredoxin-like"/>
    <property type="match status" value="1"/>
</dbReference>
<evidence type="ECO:0000256" key="2">
    <source>
        <dbReference type="ARBA" id="ARBA00023002"/>
    </source>
</evidence>
<dbReference type="PIRSF" id="PIRSF000239">
    <property type="entry name" value="AHPC"/>
    <property type="match status" value="1"/>
</dbReference>
<reference evidence="4" key="1">
    <citation type="submission" date="2018-05" db="EMBL/GenBank/DDBJ databases">
        <authorList>
            <person name="Lanie J.A."/>
            <person name="Ng W.-L."/>
            <person name="Kazmierczak K.M."/>
            <person name="Andrzejewski T.M."/>
            <person name="Davidsen T.M."/>
            <person name="Wayne K.J."/>
            <person name="Tettelin H."/>
            <person name="Glass J.I."/>
            <person name="Rusch D."/>
            <person name="Podicherti R."/>
            <person name="Tsui H.-C.T."/>
            <person name="Winkler M.E."/>
        </authorList>
    </citation>
    <scope>NUCLEOTIDE SEQUENCE</scope>
</reference>
<dbReference type="InterPro" id="IPR024706">
    <property type="entry name" value="Peroxiredoxin_AhpC-typ"/>
</dbReference>
<dbReference type="PANTHER" id="PTHR10681:SF128">
    <property type="entry name" value="THIOREDOXIN-DEPENDENT PEROXIDE REDUCTASE, MITOCHONDRIAL"/>
    <property type="match status" value="1"/>
</dbReference>
<protein>
    <recommendedName>
        <fullName evidence="3">Alkyl hydroperoxide reductase subunit C/ Thiol specific antioxidant domain-containing protein</fullName>
    </recommendedName>
</protein>
<dbReference type="EMBL" id="UINC01015278">
    <property type="protein sequence ID" value="SVA64455.1"/>
    <property type="molecule type" value="Genomic_DNA"/>
</dbReference>
<proteinExistence type="inferred from homology"/>
<dbReference type="GO" id="GO:0042744">
    <property type="term" value="P:hydrogen peroxide catabolic process"/>
    <property type="evidence" value="ECO:0007669"/>
    <property type="project" value="TreeGrafter"/>
</dbReference>
<comment type="similarity">
    <text evidence="1">Belongs to the peroxiredoxin family. AhpC/Prx1 subfamily.</text>
</comment>
<feature type="domain" description="Alkyl hydroperoxide reductase subunit C/ Thiol specific antioxidant" evidence="3">
    <location>
        <begin position="28"/>
        <end position="149"/>
    </location>
</feature>
<keyword evidence="2" id="KW-0560">Oxidoreductase</keyword>
<accession>A0A381XI77</accession>
<gene>
    <name evidence="4" type="ORF">METZ01_LOCUS117309</name>
</gene>
<dbReference type="InterPro" id="IPR050217">
    <property type="entry name" value="Peroxiredoxin"/>
</dbReference>
<evidence type="ECO:0000313" key="4">
    <source>
        <dbReference type="EMBL" id="SVA64455.1"/>
    </source>
</evidence>
<evidence type="ECO:0000259" key="3">
    <source>
        <dbReference type="Pfam" id="PF00578"/>
    </source>
</evidence>
<evidence type="ECO:0000256" key="1">
    <source>
        <dbReference type="ARBA" id="ARBA00009796"/>
    </source>
</evidence>
<organism evidence="4">
    <name type="scientific">marine metagenome</name>
    <dbReference type="NCBI Taxonomy" id="408172"/>
    <lineage>
        <taxon>unclassified sequences</taxon>
        <taxon>metagenomes</taxon>
        <taxon>ecological metagenomes</taxon>
    </lineage>
</organism>
<dbReference type="GO" id="GO:0033554">
    <property type="term" value="P:cellular response to stress"/>
    <property type="evidence" value="ECO:0007669"/>
    <property type="project" value="TreeGrafter"/>
</dbReference>
<name>A0A381XI77_9ZZZZ</name>
<dbReference type="PANTHER" id="PTHR10681">
    <property type="entry name" value="THIOREDOXIN PEROXIDASE"/>
    <property type="match status" value="1"/>
</dbReference>
<dbReference type="InterPro" id="IPR036249">
    <property type="entry name" value="Thioredoxin-like_sf"/>
</dbReference>
<sequence length="189" mass="21529">MILTDQIPRIGKSAPLFDGDIVKFDFRKKEILYDHISLIKIIEKKKWTVLFFYPRDFSSLCPTEIHSFNRRIKDFEKADCVLIGCSTDSKYTHKAWMERPRTKGGIDKLSYPLLADPSLKIASSYGVLDKEPGQALRGTFIIDDQGYLRSLVVNPSYIGRSVDETVRTLQALQSGKLCPAGWRPGRKTL</sequence>
<dbReference type="GO" id="GO:0008379">
    <property type="term" value="F:thioredoxin peroxidase activity"/>
    <property type="evidence" value="ECO:0007669"/>
    <property type="project" value="TreeGrafter"/>
</dbReference>
<dbReference type="InterPro" id="IPR000866">
    <property type="entry name" value="AhpC/TSA"/>
</dbReference>
<dbReference type="GO" id="GO:0005829">
    <property type="term" value="C:cytosol"/>
    <property type="evidence" value="ECO:0007669"/>
    <property type="project" value="TreeGrafter"/>
</dbReference>
<dbReference type="AlphaFoldDB" id="A0A381XI77"/>
<dbReference type="CDD" id="cd03015">
    <property type="entry name" value="PRX_Typ2cys"/>
    <property type="match status" value="1"/>
</dbReference>